<dbReference type="InterPro" id="IPR037165">
    <property type="entry name" value="AldOxase/xan_DH_Mopterin-bd_sf"/>
</dbReference>
<dbReference type="InterPro" id="IPR036856">
    <property type="entry name" value="Ald_Oxase/Xan_DH_a/b_sf"/>
</dbReference>
<dbReference type="GO" id="GO:0016491">
    <property type="term" value="F:oxidoreductase activity"/>
    <property type="evidence" value="ECO:0007669"/>
    <property type="project" value="InterPro"/>
</dbReference>
<dbReference type="InterPro" id="IPR046867">
    <property type="entry name" value="AldOxase/xan_DH_MoCoBD2"/>
</dbReference>
<organism evidence="2">
    <name type="scientific">uncultured Gemmatimonadaceae bacterium</name>
    <dbReference type="NCBI Taxonomy" id="246130"/>
    <lineage>
        <taxon>Bacteria</taxon>
        <taxon>Pseudomonadati</taxon>
        <taxon>Gemmatimonadota</taxon>
        <taxon>Gemmatimonadia</taxon>
        <taxon>Gemmatimonadales</taxon>
        <taxon>Gemmatimonadaceae</taxon>
        <taxon>environmental samples</taxon>
    </lineage>
</organism>
<dbReference type="Gene3D" id="3.30.365.10">
    <property type="entry name" value="Aldehyde oxidase/xanthine dehydrogenase, molybdopterin binding domain"/>
    <property type="match status" value="4"/>
</dbReference>
<dbReference type="EMBL" id="CADCTU010000569">
    <property type="protein sequence ID" value="CAA9332413.1"/>
    <property type="molecule type" value="Genomic_DNA"/>
</dbReference>
<dbReference type="Gene3D" id="3.90.1170.50">
    <property type="entry name" value="Aldehyde oxidase/xanthine dehydrogenase, a/b hammerhead"/>
    <property type="match status" value="1"/>
</dbReference>
<dbReference type="Pfam" id="PF02738">
    <property type="entry name" value="MoCoBD_1"/>
    <property type="match status" value="1"/>
</dbReference>
<gene>
    <name evidence="2" type="ORF">AVDCRST_MAG11-2537</name>
</gene>
<dbReference type="GO" id="GO:0005506">
    <property type="term" value="F:iron ion binding"/>
    <property type="evidence" value="ECO:0007669"/>
    <property type="project" value="InterPro"/>
</dbReference>
<protein>
    <submittedName>
        <fullName evidence="2">Periplasmic aromatic aldehyde oxidoreductase, molybdenum binding subunit YagR</fullName>
    </submittedName>
</protein>
<dbReference type="AlphaFoldDB" id="A0A6J4LIB7"/>
<reference evidence="2" key="1">
    <citation type="submission" date="2020-02" db="EMBL/GenBank/DDBJ databases">
        <authorList>
            <person name="Meier V. D."/>
        </authorList>
    </citation>
    <scope>NUCLEOTIDE SEQUENCE</scope>
    <source>
        <strain evidence="2">AVDCRST_MAG11</strain>
    </source>
</reference>
<proteinExistence type="predicted"/>
<accession>A0A6J4LIB7</accession>
<dbReference type="SUPFAM" id="SSF56003">
    <property type="entry name" value="Molybdenum cofactor-binding domain"/>
    <property type="match status" value="1"/>
</dbReference>
<dbReference type="InterPro" id="IPR016208">
    <property type="entry name" value="Ald_Oxase/xanthine_DH-like"/>
</dbReference>
<dbReference type="PANTHER" id="PTHR11908">
    <property type="entry name" value="XANTHINE DEHYDROGENASE"/>
    <property type="match status" value="1"/>
</dbReference>
<dbReference type="Pfam" id="PF20256">
    <property type="entry name" value="MoCoBD_2"/>
    <property type="match status" value="1"/>
</dbReference>
<sequence>MIGQATDRVDGPLKVTGRARYAYERQDFGRPAVGFMLGASIAKGRIARMDTAAAERAPGVLHIMTHSNAPAQGARDGGVPDQFGRPWPVLEGDRIAWFGQPVALVVAETFEQARGAAGLIDAAYEAEPGAYDLAAHADRAYAPRTANAGLATDSAMGDLDRAMADAPVVVDRAYTTPAHFAQPMEPQACLAHWVGEDLHVRPSVQIVVGVRMALARTLRVPPERVHVDTAFVGGGFGSKLRIHEEAVFAALAARVLGRPVKVAQTRRQVFALAGRRPETIQRVRLAATRGGRLTGVGHDVTMQGTERELYVEQTATVMRSLYAAPNRLTRHRVANLDVGFGEAVRGPGELPGLLAVESAVDELAHGLGMDPIELRIRNEPERDPEKGVPLSGRRLVECMREGAARFGWDARAARPGSRREGEDLVGMGMAAAIRMHFQGATRAVVRMERDGRVVVRSDMTDIGTGTYTILAQVAAEALGVAPERVAVELARSDLPRSPGSGGSWGAPNTANAVHRACEALKAKVLRPSNALAAGGGVAAGDLPGEVSRRFPDGVEGEGSIAAMADDPNYKDYSQHTYGASFAEVAVSAVTGEVRLRRMLGVFAAGRIINPKTARSQLIGGMVWGVGSALHEAAHVDPRRGNVVNGDLAEYVVPVHADIPAAFEAVLLDDFDGKANPLGIKGVGELGVCGTGAAVANAVFNATGVRVRDFPITMDKLLPGLPPMS</sequence>
<dbReference type="Pfam" id="PF01315">
    <property type="entry name" value="Ald_Xan_dh_C"/>
    <property type="match status" value="1"/>
</dbReference>
<dbReference type="InterPro" id="IPR008274">
    <property type="entry name" value="AldOxase/xan_DH_MoCoBD1"/>
</dbReference>
<evidence type="ECO:0000313" key="2">
    <source>
        <dbReference type="EMBL" id="CAA9332413.1"/>
    </source>
</evidence>
<dbReference type="SMART" id="SM01008">
    <property type="entry name" value="Ald_Xan_dh_C"/>
    <property type="match status" value="1"/>
</dbReference>
<feature type="domain" description="Aldehyde oxidase/xanthine dehydrogenase a/b hammerhead" evidence="1">
    <location>
        <begin position="16"/>
        <end position="128"/>
    </location>
</feature>
<name>A0A6J4LIB7_9BACT</name>
<dbReference type="SUPFAM" id="SSF54665">
    <property type="entry name" value="CO dehydrogenase molybdoprotein N-domain-like"/>
    <property type="match status" value="1"/>
</dbReference>
<evidence type="ECO:0000259" key="1">
    <source>
        <dbReference type="SMART" id="SM01008"/>
    </source>
</evidence>
<dbReference type="PANTHER" id="PTHR11908:SF123">
    <property type="entry name" value="ALDEHYDE OXIDOREDUCTASE MOLYBDENUM-BINDING SUBUNIT PAOC"/>
    <property type="match status" value="1"/>
</dbReference>
<dbReference type="InterPro" id="IPR000674">
    <property type="entry name" value="Ald_Oxase/Xan_DH_a/b"/>
</dbReference>